<organism evidence="2 3">
    <name type="scientific">Alkalibaculum bacchi</name>
    <dbReference type="NCBI Taxonomy" id="645887"/>
    <lineage>
        <taxon>Bacteria</taxon>
        <taxon>Bacillati</taxon>
        <taxon>Bacillota</taxon>
        <taxon>Clostridia</taxon>
        <taxon>Eubacteriales</taxon>
        <taxon>Eubacteriaceae</taxon>
        <taxon>Alkalibaculum</taxon>
    </lineage>
</organism>
<comment type="caution">
    <text evidence="2">The sequence shown here is derived from an EMBL/GenBank/DDBJ whole genome shotgun (WGS) entry which is preliminary data.</text>
</comment>
<dbReference type="Proteomes" id="UP000253490">
    <property type="component" value="Unassembled WGS sequence"/>
</dbReference>
<evidence type="ECO:0000313" key="2">
    <source>
        <dbReference type="EMBL" id="RBP60406.1"/>
    </source>
</evidence>
<sequence>MEFDYFYKRDLERFQFFMLPKILVMGEQFKTISSDAKILYACLFDRISLSAKNDWLDEEGRIYIIFTIEEIMKTINRSRPTAVKALDELDKNTGGIGLIERKRLGFGKPNIIYVKDFTSYRDEKLENQTTRSKDFELQEVKKFNYRSKETELQEVKKVDPTNTNYIKTDSTKTDFNQEQKVFGAFQNVFLSNKELSNLKTILSHQLENYIQRLSSYLKSTGRTYEDHEATILSWFYKDQGQQTRSERSKIPSFKEYERGEHL</sequence>
<feature type="domain" description="Replication initiator A N-terminal" evidence="1">
    <location>
        <begin position="15"/>
        <end position="89"/>
    </location>
</feature>
<dbReference type="EMBL" id="QNRX01000016">
    <property type="protein sequence ID" value="RBP60406.1"/>
    <property type="molecule type" value="Genomic_DNA"/>
</dbReference>
<gene>
    <name evidence="2" type="ORF">DES36_11663</name>
</gene>
<keyword evidence="3" id="KW-1185">Reference proteome</keyword>
<reference evidence="2 3" key="1">
    <citation type="submission" date="2018-06" db="EMBL/GenBank/DDBJ databases">
        <title>Genomic Encyclopedia of Type Strains, Phase IV (KMG-IV): sequencing the most valuable type-strain genomes for metagenomic binning, comparative biology and taxonomic classification.</title>
        <authorList>
            <person name="Goeker M."/>
        </authorList>
    </citation>
    <scope>NUCLEOTIDE SEQUENCE [LARGE SCALE GENOMIC DNA]</scope>
    <source>
        <strain evidence="2 3">DSM 22112</strain>
    </source>
</reference>
<name>A0A366I0B3_9FIRM</name>
<dbReference type="RefSeq" id="WP_113921366.1">
    <property type="nucleotide sequence ID" value="NZ_QNRX01000016.1"/>
</dbReference>
<dbReference type="OrthoDB" id="9803733at2"/>
<proteinExistence type="predicted"/>
<evidence type="ECO:0000259" key="1">
    <source>
        <dbReference type="Pfam" id="PF06970"/>
    </source>
</evidence>
<dbReference type="InterPro" id="IPR010724">
    <property type="entry name" value="RepA_N"/>
</dbReference>
<accession>A0A366I0B3</accession>
<evidence type="ECO:0000313" key="3">
    <source>
        <dbReference type="Proteomes" id="UP000253490"/>
    </source>
</evidence>
<dbReference type="AlphaFoldDB" id="A0A366I0B3"/>
<protein>
    <submittedName>
        <fullName evidence="2">Replication initiator protein A</fullName>
    </submittedName>
</protein>
<dbReference type="Pfam" id="PF06970">
    <property type="entry name" value="RepA_N"/>
    <property type="match status" value="1"/>
</dbReference>